<reference evidence="2 3" key="1">
    <citation type="submission" date="2018-09" db="EMBL/GenBank/DDBJ databases">
        <title>Sphingomonas peninsula sp. nov., isolated from fildes peninsula, Antarctic soil.</title>
        <authorList>
            <person name="Yingchao G."/>
        </authorList>
    </citation>
    <scope>NUCLEOTIDE SEQUENCE [LARGE SCALE GENOMIC DNA]</scope>
    <source>
        <strain evidence="2 3">YZ-8</strain>
        <plasmid evidence="2 3">unnamed2</plasmid>
    </source>
</reference>
<feature type="transmembrane region" description="Helical" evidence="1">
    <location>
        <begin position="56"/>
        <end position="72"/>
    </location>
</feature>
<gene>
    <name evidence="2" type="ORF">D3Y57_00625</name>
</gene>
<dbReference type="EMBL" id="CP032827">
    <property type="protein sequence ID" value="AYJ84641.1"/>
    <property type="molecule type" value="Genomic_DNA"/>
</dbReference>
<sequence>MDDLTIARMIHILAIVCWIGGVAFVTTVVIPSVKALPSSERLAAFHRIESRFAPQARIWILFTGASGLWMIQRGGMWDRFRDLHFWWMHAMLCVWSIFFSVLFIVEPLILRRRFEFWAVRSPDGAFRLLHRAHILLLGLSLITVIGAVAGSRGFSPF</sequence>
<proteinExistence type="predicted"/>
<protein>
    <recommendedName>
        <fullName evidence="4">Copper resistance protein D domain-containing protein</fullName>
    </recommendedName>
</protein>
<geneLocation type="plasmid" evidence="2">
    <name>unnamed2</name>
</geneLocation>
<keyword evidence="1" id="KW-0812">Transmembrane</keyword>
<keyword evidence="3" id="KW-1185">Reference proteome</keyword>
<evidence type="ECO:0000256" key="1">
    <source>
        <dbReference type="SAM" id="Phobius"/>
    </source>
</evidence>
<name>A0A494TFM2_SPHPE</name>
<dbReference type="KEGG" id="spha:D3Y57_00625"/>
<dbReference type="Proteomes" id="UP000276254">
    <property type="component" value="Plasmid unnamed2"/>
</dbReference>
<evidence type="ECO:0000313" key="2">
    <source>
        <dbReference type="EMBL" id="AYJ84641.1"/>
    </source>
</evidence>
<feature type="transmembrane region" description="Helical" evidence="1">
    <location>
        <begin position="84"/>
        <end position="105"/>
    </location>
</feature>
<dbReference type="OrthoDB" id="7356530at2"/>
<evidence type="ECO:0000313" key="3">
    <source>
        <dbReference type="Proteomes" id="UP000276254"/>
    </source>
</evidence>
<dbReference type="AlphaFoldDB" id="A0A494TFM2"/>
<organism evidence="2 3">
    <name type="scientific">Sphingomonas paeninsulae</name>
    <dbReference type="NCBI Taxonomy" id="2319844"/>
    <lineage>
        <taxon>Bacteria</taxon>
        <taxon>Pseudomonadati</taxon>
        <taxon>Pseudomonadota</taxon>
        <taxon>Alphaproteobacteria</taxon>
        <taxon>Sphingomonadales</taxon>
        <taxon>Sphingomonadaceae</taxon>
        <taxon>Sphingomonas</taxon>
    </lineage>
</organism>
<feature type="transmembrane region" description="Helical" evidence="1">
    <location>
        <begin position="12"/>
        <end position="36"/>
    </location>
</feature>
<evidence type="ECO:0008006" key="4">
    <source>
        <dbReference type="Google" id="ProtNLM"/>
    </source>
</evidence>
<accession>A0A494TFM2</accession>
<feature type="transmembrane region" description="Helical" evidence="1">
    <location>
        <begin position="134"/>
        <end position="154"/>
    </location>
</feature>
<keyword evidence="1" id="KW-1133">Transmembrane helix</keyword>
<keyword evidence="1" id="KW-0472">Membrane</keyword>
<keyword evidence="2" id="KW-0614">Plasmid</keyword>